<reference evidence="5 6" key="1">
    <citation type="submission" date="2016-12" db="EMBL/GenBank/DDBJ databases">
        <authorList>
            <person name="Song W.-J."/>
            <person name="Kurnit D.M."/>
        </authorList>
    </citation>
    <scope>NUCLEOTIDE SEQUENCE [LARGE SCALE GENOMIC DNA]</scope>
    <source>
        <strain evidence="5 6">DSM 19599</strain>
    </source>
</reference>
<dbReference type="InterPro" id="IPR023214">
    <property type="entry name" value="HAD_sf"/>
</dbReference>
<accession>A0A1M7ZR22</accession>
<dbReference type="PANTHER" id="PTHR46193:SF10">
    <property type="entry name" value="6-PHOSPHOGLUCONATE PHOSPHATASE"/>
    <property type="match status" value="1"/>
</dbReference>
<keyword evidence="4" id="KW-0460">Magnesium</keyword>
<evidence type="ECO:0000256" key="3">
    <source>
        <dbReference type="ARBA" id="ARBA00022723"/>
    </source>
</evidence>
<dbReference type="InterPro" id="IPR051600">
    <property type="entry name" value="Beta-PGM-like"/>
</dbReference>
<dbReference type="GO" id="GO:0046872">
    <property type="term" value="F:metal ion binding"/>
    <property type="evidence" value="ECO:0007669"/>
    <property type="project" value="UniProtKB-KW"/>
</dbReference>
<dbReference type="AlphaFoldDB" id="A0A1M7ZR22"/>
<evidence type="ECO:0000256" key="4">
    <source>
        <dbReference type="ARBA" id="ARBA00022842"/>
    </source>
</evidence>
<dbReference type="InterPro" id="IPR006439">
    <property type="entry name" value="HAD-SF_hydro_IA"/>
</dbReference>
<dbReference type="GO" id="GO:0003824">
    <property type="term" value="F:catalytic activity"/>
    <property type="evidence" value="ECO:0007669"/>
    <property type="project" value="UniProtKB-ARBA"/>
</dbReference>
<keyword evidence="3" id="KW-0479">Metal-binding</keyword>
<dbReference type="InterPro" id="IPR023198">
    <property type="entry name" value="PGP-like_dom2"/>
</dbReference>
<dbReference type="Gene3D" id="3.40.50.1000">
    <property type="entry name" value="HAD superfamily/HAD-like"/>
    <property type="match status" value="1"/>
</dbReference>
<dbReference type="InterPro" id="IPR036412">
    <property type="entry name" value="HAD-like_sf"/>
</dbReference>
<dbReference type="Proteomes" id="UP000186406">
    <property type="component" value="Unassembled WGS sequence"/>
</dbReference>
<dbReference type="STRING" id="1123029.SAMN02745172_04031"/>
<gene>
    <name evidence="5" type="ORF">SAMN02745172_04031</name>
</gene>
<comment type="cofactor">
    <cofactor evidence="1">
        <name>Mg(2+)</name>
        <dbReference type="ChEBI" id="CHEBI:18420"/>
    </cofactor>
</comment>
<name>A0A1M7ZR22_9HYPH</name>
<dbReference type="SFLD" id="SFLDS00003">
    <property type="entry name" value="Haloacid_Dehalogenase"/>
    <property type="match status" value="1"/>
</dbReference>
<protein>
    <submittedName>
        <fullName evidence="5">Haloacid dehalogenase superfamily, subfamily IA, variant 3 with third motif having DD or ED</fullName>
    </submittedName>
</protein>
<evidence type="ECO:0000256" key="1">
    <source>
        <dbReference type="ARBA" id="ARBA00001946"/>
    </source>
</evidence>
<evidence type="ECO:0000313" key="6">
    <source>
        <dbReference type="Proteomes" id="UP000186406"/>
    </source>
</evidence>
<dbReference type="SFLD" id="SFLDG01129">
    <property type="entry name" value="C1.5:_HAD__Beta-PGM__Phosphata"/>
    <property type="match status" value="1"/>
</dbReference>
<dbReference type="NCBIfam" id="TIGR01509">
    <property type="entry name" value="HAD-SF-IA-v3"/>
    <property type="match status" value="1"/>
</dbReference>
<evidence type="ECO:0000313" key="5">
    <source>
        <dbReference type="EMBL" id="SHO67354.1"/>
    </source>
</evidence>
<dbReference type="Gene3D" id="1.10.150.240">
    <property type="entry name" value="Putative phosphatase, domain 2"/>
    <property type="match status" value="1"/>
</dbReference>
<dbReference type="Pfam" id="PF00702">
    <property type="entry name" value="Hydrolase"/>
    <property type="match status" value="1"/>
</dbReference>
<evidence type="ECO:0000256" key="2">
    <source>
        <dbReference type="ARBA" id="ARBA00006171"/>
    </source>
</evidence>
<dbReference type="SUPFAM" id="SSF56784">
    <property type="entry name" value="HAD-like"/>
    <property type="match status" value="1"/>
</dbReference>
<dbReference type="PANTHER" id="PTHR46193">
    <property type="entry name" value="6-PHOSPHOGLUCONATE PHOSPHATASE"/>
    <property type="match status" value="1"/>
</dbReference>
<sequence>MEHHSNAAGAADGGAHRAVRDANPDIELVIFDCDGVLVDSEPLAAEAMAAVLAEDEIAVTAADIMAFVGMKQADIFAGLQRLSGRTFDASVGHRLWPATRALFAERLQPTPDMVRFLDGLSLRRCVASSSSLERIRFSLGVTGLERFFDHDAIFSSEQVARGKPAPDLVLHAAGTMGVPPERCVVIEDSKFGIMGAVAAGMRPVGFLGGAHASDVTASALREAGAEVVLESWSAVEDWLRR</sequence>
<proteinExistence type="inferred from homology"/>
<keyword evidence="6" id="KW-1185">Reference proteome</keyword>
<organism evidence="5 6">
    <name type="scientific">Pseudoxanthobacter soli DSM 19599</name>
    <dbReference type="NCBI Taxonomy" id="1123029"/>
    <lineage>
        <taxon>Bacteria</taxon>
        <taxon>Pseudomonadati</taxon>
        <taxon>Pseudomonadota</taxon>
        <taxon>Alphaproteobacteria</taxon>
        <taxon>Hyphomicrobiales</taxon>
        <taxon>Segnochrobactraceae</taxon>
        <taxon>Pseudoxanthobacter</taxon>
    </lineage>
</organism>
<dbReference type="SFLD" id="SFLDG01135">
    <property type="entry name" value="C1.5.6:_HAD__Beta-PGM__Phospha"/>
    <property type="match status" value="1"/>
</dbReference>
<comment type="similarity">
    <text evidence="2">Belongs to the HAD-like hydrolase superfamily. CbbY/CbbZ/Gph/YieH family.</text>
</comment>
<dbReference type="EMBL" id="FRXO01000013">
    <property type="protein sequence ID" value="SHO67354.1"/>
    <property type="molecule type" value="Genomic_DNA"/>
</dbReference>